<evidence type="ECO:0000313" key="1">
    <source>
        <dbReference type="EMBL" id="KRM54995.1"/>
    </source>
</evidence>
<organism evidence="1 2">
    <name type="scientific">Lacticaseibacillus sharpeae JCM 1186 = DSM 20505</name>
    <dbReference type="NCBI Taxonomy" id="1291052"/>
    <lineage>
        <taxon>Bacteria</taxon>
        <taxon>Bacillati</taxon>
        <taxon>Bacillota</taxon>
        <taxon>Bacilli</taxon>
        <taxon>Lactobacillales</taxon>
        <taxon>Lactobacillaceae</taxon>
        <taxon>Lacticaseibacillus</taxon>
    </lineage>
</organism>
<evidence type="ECO:0008006" key="3">
    <source>
        <dbReference type="Google" id="ProtNLM"/>
    </source>
</evidence>
<name>A0A0R1ZVF5_9LACO</name>
<reference evidence="1 2" key="1">
    <citation type="journal article" date="2015" name="Genome Announc.">
        <title>Expanding the biotechnology potential of lactobacilli through comparative genomics of 213 strains and associated genera.</title>
        <authorList>
            <person name="Sun Z."/>
            <person name="Harris H.M."/>
            <person name="McCann A."/>
            <person name="Guo C."/>
            <person name="Argimon S."/>
            <person name="Zhang W."/>
            <person name="Yang X."/>
            <person name="Jeffery I.B."/>
            <person name="Cooney J.C."/>
            <person name="Kagawa T.F."/>
            <person name="Liu W."/>
            <person name="Song Y."/>
            <person name="Salvetti E."/>
            <person name="Wrobel A."/>
            <person name="Rasinkangas P."/>
            <person name="Parkhill J."/>
            <person name="Rea M.C."/>
            <person name="O'Sullivan O."/>
            <person name="Ritari J."/>
            <person name="Douillard F.P."/>
            <person name="Paul Ross R."/>
            <person name="Yang R."/>
            <person name="Briner A.E."/>
            <person name="Felis G.E."/>
            <person name="de Vos W.M."/>
            <person name="Barrangou R."/>
            <person name="Klaenhammer T.R."/>
            <person name="Caufield P.W."/>
            <person name="Cui Y."/>
            <person name="Zhang H."/>
            <person name="O'Toole P.W."/>
        </authorList>
    </citation>
    <scope>NUCLEOTIDE SEQUENCE [LARGE SCALE GENOMIC DNA]</scope>
    <source>
        <strain evidence="1 2">DSM 20505</strain>
    </source>
</reference>
<dbReference type="Proteomes" id="UP000051679">
    <property type="component" value="Unassembled WGS sequence"/>
</dbReference>
<proteinExistence type="predicted"/>
<sequence>MYCCIIWGEIMTEDLSENDLGNFFHQQRIQRGITLAEALPGSASALSRFERGQSKLANQSMFAVMTNIGIRFEDLYNAIPVFSQKHTMLIDQLWRARYSDLESLKRMVQQANTVSEKQDYKTVVLNSFLNYLVSGEMQQLTALCESKVLNQLATSSSWTIDDYQLVMISALFMTNSGLKDITSYRGKHSANEFTGYRVYYLKAMTELLLSLLIHGAPRDLRIKVAAGLQKESVTVNGDEDILLVNSLAALAQLECKQLGEQSVLQDTIKPYMRAARAINFDGYVSYLERLCLRLTGTEMTVIF</sequence>
<comment type="caution">
    <text evidence="1">The sequence shown here is derived from an EMBL/GenBank/DDBJ whole genome shotgun (WGS) entry which is preliminary data.</text>
</comment>
<protein>
    <recommendedName>
        <fullName evidence="3">HTH cro/C1-type domain-containing protein</fullName>
    </recommendedName>
</protein>
<dbReference type="EMBL" id="AYYO01000037">
    <property type="protein sequence ID" value="KRM54995.1"/>
    <property type="molecule type" value="Genomic_DNA"/>
</dbReference>
<evidence type="ECO:0000313" key="2">
    <source>
        <dbReference type="Proteomes" id="UP000051679"/>
    </source>
</evidence>
<keyword evidence="2" id="KW-1185">Reference proteome</keyword>
<dbReference type="AlphaFoldDB" id="A0A0R1ZVF5"/>
<accession>A0A0R1ZVF5</accession>
<gene>
    <name evidence="1" type="ORF">FC18_GL001702</name>
</gene>
<dbReference type="PATRIC" id="fig|1291052.5.peg.1741"/>
<dbReference type="STRING" id="1291052.FC18_GL001702"/>